<comment type="subcellular location">
    <subcellularLocation>
        <location evidence="1">Cell membrane</location>
        <topology evidence="1">Multi-pass membrane protein</topology>
    </subcellularLocation>
</comment>
<evidence type="ECO:0000256" key="4">
    <source>
        <dbReference type="ARBA" id="ARBA00022989"/>
    </source>
</evidence>
<keyword evidence="2" id="KW-1003">Cell membrane</keyword>
<dbReference type="RefSeq" id="WP_014406032.1">
    <property type="nucleotide sequence ID" value="NC_017034.1"/>
</dbReference>
<feature type="transmembrane region" description="Helical" evidence="6">
    <location>
        <begin position="250"/>
        <end position="275"/>
    </location>
</feature>
<evidence type="ECO:0000256" key="6">
    <source>
        <dbReference type="SAM" id="Phobius"/>
    </source>
</evidence>
<evidence type="ECO:0000313" key="7">
    <source>
        <dbReference type="EMBL" id="AFD00201.1"/>
    </source>
</evidence>
<feature type="transmembrane region" description="Helical" evidence="6">
    <location>
        <begin position="383"/>
        <end position="404"/>
    </location>
</feature>
<accession>H8I4M2</accession>
<feature type="transmembrane region" description="Helical" evidence="6">
    <location>
        <begin position="87"/>
        <end position="110"/>
    </location>
</feature>
<name>H8I4M2_METCZ</name>
<protein>
    <submittedName>
        <fullName evidence="7">Olysaccharide biosynthesis protein</fullName>
    </submittedName>
</protein>
<dbReference type="EMBL" id="CP003243">
    <property type="protein sequence ID" value="AFD00201.1"/>
    <property type="molecule type" value="Genomic_DNA"/>
</dbReference>
<organism evidence="7 8">
    <name type="scientific">Methanocella conradii (strain DSM 24694 / JCM 17849 / CGMCC 1.5162 / HZ254)</name>
    <dbReference type="NCBI Taxonomy" id="1041930"/>
    <lineage>
        <taxon>Archaea</taxon>
        <taxon>Methanobacteriati</taxon>
        <taxon>Methanobacteriota</taxon>
        <taxon>Stenosarchaea group</taxon>
        <taxon>Methanomicrobia</taxon>
        <taxon>Methanocellales</taxon>
        <taxon>Methanocellaceae</taxon>
        <taxon>Methanocella</taxon>
    </lineage>
</organism>
<keyword evidence="3 6" id="KW-0812">Transmembrane</keyword>
<keyword evidence="5 6" id="KW-0472">Membrane</keyword>
<feature type="transmembrane region" description="Helical" evidence="6">
    <location>
        <begin position="48"/>
        <end position="67"/>
    </location>
</feature>
<feature type="transmembrane region" description="Helical" evidence="6">
    <location>
        <begin position="122"/>
        <end position="146"/>
    </location>
</feature>
<gene>
    <name evidence="7" type="ordered locus">Mtc_1449</name>
</gene>
<dbReference type="eggNOG" id="arCOG02213">
    <property type="taxonomic scope" value="Archaea"/>
</dbReference>
<dbReference type="AlphaFoldDB" id="H8I4M2"/>
<evidence type="ECO:0000313" key="8">
    <source>
        <dbReference type="Proteomes" id="UP000005233"/>
    </source>
</evidence>
<dbReference type="GO" id="GO:0005886">
    <property type="term" value="C:plasma membrane"/>
    <property type="evidence" value="ECO:0007669"/>
    <property type="project" value="UniProtKB-SubCell"/>
</dbReference>
<dbReference type="Proteomes" id="UP000005233">
    <property type="component" value="Chromosome"/>
</dbReference>
<feature type="transmembrane region" description="Helical" evidence="6">
    <location>
        <begin position="287"/>
        <end position="308"/>
    </location>
</feature>
<dbReference type="OrthoDB" id="101719at2157"/>
<evidence type="ECO:0000256" key="2">
    <source>
        <dbReference type="ARBA" id="ARBA00022475"/>
    </source>
</evidence>
<feature type="transmembrane region" description="Helical" evidence="6">
    <location>
        <begin position="166"/>
        <end position="196"/>
    </location>
</feature>
<sequence length="431" mass="48065">MFCVEKYYRETLYRNSIAIMLNTVAGSFFGLLFWIVAARTMPSRDIGLATAVISASTLIVTLSRLGMDSGLIRFLPTSNDKDGFYSSTLIITLIASILLTITFLIGLDWFSPSLSFIREGLFPLIIIIFIALMSLNGIQYTTFIALRRGGISFINNLLLGLRIPALYFLAFLGLLGIFSAFEVAYLITFIFGVYMISRLGVKFKFKLSVDSTKESFLFSLGNYTAGIFSMIAITIIPILIVNLIGAENCAYFYVAYSVSSLLFMIPGATSTSLFVEGSHDFPLKENVLKSLKFCTILLMPSIIIIFLFGDKILLLFSTEFSEQSFELLKLLAISSLFSTIVSVYTTIKRIQKEIGIINYINIISSVMLISAGSILMLKYGLIGIGYAWIISNMIVSIGILILMIKKEKWFDGLKQCIRSKDNKKIIRTKSL</sequence>
<dbReference type="Pfam" id="PF01943">
    <property type="entry name" value="Polysacc_synt"/>
    <property type="match status" value="1"/>
</dbReference>
<dbReference type="STRING" id="1041930.Mtc_1449"/>
<evidence type="ECO:0000256" key="3">
    <source>
        <dbReference type="ARBA" id="ARBA00022692"/>
    </source>
</evidence>
<dbReference type="PANTHER" id="PTHR30250:SF11">
    <property type="entry name" value="O-ANTIGEN TRANSPORTER-RELATED"/>
    <property type="match status" value="1"/>
</dbReference>
<dbReference type="GeneID" id="11971578"/>
<reference evidence="7 8" key="1">
    <citation type="journal article" date="2012" name="J. Bacteriol.">
        <title>Complete genome sequence of a thermophilic methanogen, Methanocella conradii HZ254, isolated from Chinese rice field soil.</title>
        <authorList>
            <person name="Lu Z."/>
            <person name="Lu Y."/>
        </authorList>
    </citation>
    <scope>NUCLEOTIDE SEQUENCE [LARGE SCALE GENOMIC DNA]</scope>
    <source>
        <strain evidence="8">DSM 24694 / JCM 17849 / CGMCC 1.5162 / HZ254</strain>
    </source>
</reference>
<dbReference type="HOGENOM" id="CLU_030866_1_0_2"/>
<evidence type="ECO:0000256" key="5">
    <source>
        <dbReference type="ARBA" id="ARBA00023136"/>
    </source>
</evidence>
<dbReference type="PANTHER" id="PTHR30250">
    <property type="entry name" value="PST FAMILY PREDICTED COLANIC ACID TRANSPORTER"/>
    <property type="match status" value="1"/>
</dbReference>
<feature type="transmembrane region" description="Helical" evidence="6">
    <location>
        <begin position="359"/>
        <end position="377"/>
    </location>
</feature>
<feature type="transmembrane region" description="Helical" evidence="6">
    <location>
        <begin position="17"/>
        <end position="36"/>
    </location>
</feature>
<keyword evidence="8" id="KW-1185">Reference proteome</keyword>
<dbReference type="KEGG" id="mez:Mtc_1449"/>
<evidence type="ECO:0000256" key="1">
    <source>
        <dbReference type="ARBA" id="ARBA00004651"/>
    </source>
</evidence>
<feature type="transmembrane region" description="Helical" evidence="6">
    <location>
        <begin position="216"/>
        <end position="244"/>
    </location>
</feature>
<dbReference type="InterPro" id="IPR050833">
    <property type="entry name" value="Poly_Biosynth_Transport"/>
</dbReference>
<keyword evidence="4 6" id="KW-1133">Transmembrane helix</keyword>
<dbReference type="InterPro" id="IPR002797">
    <property type="entry name" value="Polysacc_synth"/>
</dbReference>
<proteinExistence type="predicted"/>